<dbReference type="AlphaFoldDB" id="A0A0P8WNX5"/>
<feature type="transmembrane region" description="Helical" evidence="6">
    <location>
        <begin position="251"/>
        <end position="275"/>
    </location>
</feature>
<organism evidence="8 9">
    <name type="scientific">Oxobacter pfennigii</name>
    <dbReference type="NCBI Taxonomy" id="36849"/>
    <lineage>
        <taxon>Bacteria</taxon>
        <taxon>Bacillati</taxon>
        <taxon>Bacillota</taxon>
        <taxon>Clostridia</taxon>
        <taxon>Eubacteriales</taxon>
        <taxon>Clostridiaceae</taxon>
        <taxon>Oxobacter</taxon>
    </lineage>
</organism>
<feature type="transmembrane region" description="Helical" evidence="6">
    <location>
        <begin position="20"/>
        <end position="39"/>
    </location>
</feature>
<keyword evidence="2" id="KW-1003">Cell membrane</keyword>
<dbReference type="InterPro" id="IPR013525">
    <property type="entry name" value="ABC2_TM"/>
</dbReference>
<feature type="transmembrane region" description="Helical" evidence="6">
    <location>
        <begin position="366"/>
        <end position="385"/>
    </location>
</feature>
<dbReference type="InterPro" id="IPR051449">
    <property type="entry name" value="ABC-2_transporter_component"/>
</dbReference>
<dbReference type="EMBL" id="LKET01000032">
    <property type="protein sequence ID" value="KPU44259.1"/>
    <property type="molecule type" value="Genomic_DNA"/>
</dbReference>
<dbReference type="Pfam" id="PF12698">
    <property type="entry name" value="ABC2_membrane_3"/>
    <property type="match status" value="1"/>
</dbReference>
<accession>A0A0P8WNX5</accession>
<dbReference type="PANTHER" id="PTHR30294">
    <property type="entry name" value="MEMBRANE COMPONENT OF ABC TRANSPORTER YHHJ-RELATED"/>
    <property type="match status" value="1"/>
</dbReference>
<sequence length="451" mass="49168">MSIISIIIKDVKTILSDKKALAIILLMPVLLMVILSFALKGAFTGTDYGNGRKANIAVVKQYDENSDLIRFDDALLNGLFARNIGDETIEELKKYGGETDIEKIFFEDFLNSEDVKKIITYTVEEEAKAFDMLNKGEVSAVLVLPQGFLYDMKINLLTPFRNKIDIKIIKNPDRNIDGQIVQAVVEAYSNIMSFTIIGKNVLIEKALAYNLGNDGFKGIKVVTEGMGKAMEGIEISLDDVAVQGRKPIESYGYYAAAMLTMFILFASGHGGRMLLKEKEDTTYQRMIVAGTSKFAILAGKFFTIFFIALLQMVIMIAFSNFALKVQWGNAFAVIIISICAAFAVAGLGTLIAAATYRAGNYKMADIFETAIIQAMALLGGSFFPVDIMPRALQNLSFLSLNGTALKAYLKIMAGYGMTDIISYISILLTAGAVFILLGVVALKDKGGIAGA</sequence>
<evidence type="ECO:0000313" key="9">
    <source>
        <dbReference type="Proteomes" id="UP000050326"/>
    </source>
</evidence>
<name>A0A0P8WNX5_9CLOT</name>
<feature type="transmembrane region" description="Helical" evidence="6">
    <location>
        <begin position="296"/>
        <end position="318"/>
    </location>
</feature>
<comment type="subcellular location">
    <subcellularLocation>
        <location evidence="1">Cell membrane</location>
        <topology evidence="1">Multi-pass membrane protein</topology>
    </subcellularLocation>
</comment>
<protein>
    <submittedName>
        <fullName evidence="8">ABC-2 family transporter protein</fullName>
    </submittedName>
</protein>
<evidence type="ECO:0000256" key="2">
    <source>
        <dbReference type="ARBA" id="ARBA00022475"/>
    </source>
</evidence>
<evidence type="ECO:0000256" key="6">
    <source>
        <dbReference type="SAM" id="Phobius"/>
    </source>
</evidence>
<feature type="domain" description="ABC-2 type transporter transmembrane" evidence="7">
    <location>
        <begin position="19"/>
        <end position="439"/>
    </location>
</feature>
<proteinExistence type="predicted"/>
<dbReference type="GO" id="GO:0005886">
    <property type="term" value="C:plasma membrane"/>
    <property type="evidence" value="ECO:0007669"/>
    <property type="project" value="UniProtKB-SubCell"/>
</dbReference>
<dbReference type="OrthoDB" id="266913at2"/>
<gene>
    <name evidence="8" type="ORF">OXPF_24270</name>
</gene>
<dbReference type="STRING" id="36849.OXPF_24270"/>
<feature type="transmembrane region" description="Helical" evidence="6">
    <location>
        <begin position="330"/>
        <end position="354"/>
    </location>
</feature>
<keyword evidence="9" id="KW-1185">Reference proteome</keyword>
<evidence type="ECO:0000256" key="4">
    <source>
        <dbReference type="ARBA" id="ARBA00022989"/>
    </source>
</evidence>
<feature type="transmembrane region" description="Helical" evidence="6">
    <location>
        <begin position="421"/>
        <end position="442"/>
    </location>
</feature>
<evidence type="ECO:0000313" key="8">
    <source>
        <dbReference type="EMBL" id="KPU44259.1"/>
    </source>
</evidence>
<evidence type="ECO:0000256" key="3">
    <source>
        <dbReference type="ARBA" id="ARBA00022692"/>
    </source>
</evidence>
<comment type="caution">
    <text evidence="8">The sequence shown here is derived from an EMBL/GenBank/DDBJ whole genome shotgun (WGS) entry which is preliminary data.</text>
</comment>
<dbReference type="RefSeq" id="WP_054875442.1">
    <property type="nucleotide sequence ID" value="NZ_LKET01000032.1"/>
</dbReference>
<dbReference type="Proteomes" id="UP000050326">
    <property type="component" value="Unassembled WGS sequence"/>
</dbReference>
<keyword evidence="4 6" id="KW-1133">Transmembrane helix</keyword>
<dbReference type="PANTHER" id="PTHR30294:SF48">
    <property type="entry name" value="LINEARMYCIN RESISTANCE PERMEASE PROTEIN LNRM"/>
    <property type="match status" value="1"/>
</dbReference>
<evidence type="ECO:0000256" key="1">
    <source>
        <dbReference type="ARBA" id="ARBA00004651"/>
    </source>
</evidence>
<keyword evidence="5 6" id="KW-0472">Membrane</keyword>
<evidence type="ECO:0000256" key="5">
    <source>
        <dbReference type="ARBA" id="ARBA00023136"/>
    </source>
</evidence>
<evidence type="ECO:0000259" key="7">
    <source>
        <dbReference type="Pfam" id="PF12698"/>
    </source>
</evidence>
<keyword evidence="3 6" id="KW-0812">Transmembrane</keyword>
<dbReference type="GO" id="GO:0140359">
    <property type="term" value="F:ABC-type transporter activity"/>
    <property type="evidence" value="ECO:0007669"/>
    <property type="project" value="InterPro"/>
</dbReference>
<reference evidence="8 9" key="1">
    <citation type="submission" date="2015-09" db="EMBL/GenBank/DDBJ databases">
        <title>Genome sequence of Oxobacter pfennigii DSM 3222.</title>
        <authorList>
            <person name="Poehlein A."/>
            <person name="Bengelsdorf F.R."/>
            <person name="Schiel-Bengelsdorf B."/>
            <person name="Duerre P."/>
            <person name="Daniel R."/>
        </authorList>
    </citation>
    <scope>NUCLEOTIDE SEQUENCE [LARGE SCALE GENOMIC DNA]</scope>
    <source>
        <strain evidence="8 9">DSM 3222</strain>
    </source>
</reference>